<dbReference type="Proteomes" id="UP000327493">
    <property type="component" value="Chromosome 18"/>
</dbReference>
<keyword evidence="6 9" id="KW-0472">Membrane</keyword>
<feature type="domain" description="G-protein coupled receptors family 1 profile" evidence="10">
    <location>
        <begin position="36"/>
        <end position="277"/>
    </location>
</feature>
<feature type="transmembrane region" description="Helical" evidence="9">
    <location>
        <begin position="139"/>
        <end position="160"/>
    </location>
</feature>
<evidence type="ECO:0000313" key="12">
    <source>
        <dbReference type="Proteomes" id="UP000327493"/>
    </source>
</evidence>
<keyword evidence="7" id="KW-0675">Receptor</keyword>
<dbReference type="Pfam" id="PF00001">
    <property type="entry name" value="7tm_1"/>
    <property type="match status" value="1"/>
</dbReference>
<keyword evidence="2" id="KW-1003">Cell membrane</keyword>
<feature type="transmembrane region" description="Helical" evidence="9">
    <location>
        <begin position="198"/>
        <end position="224"/>
    </location>
</feature>
<keyword evidence="3 9" id="KW-0812">Transmembrane</keyword>
<dbReference type="GO" id="GO:0071385">
    <property type="term" value="P:cellular response to glucocorticoid stimulus"/>
    <property type="evidence" value="ECO:0007669"/>
    <property type="project" value="TreeGrafter"/>
</dbReference>
<evidence type="ECO:0000256" key="5">
    <source>
        <dbReference type="ARBA" id="ARBA00023040"/>
    </source>
</evidence>
<evidence type="ECO:0000256" key="6">
    <source>
        <dbReference type="ARBA" id="ARBA00023136"/>
    </source>
</evidence>
<dbReference type="EMBL" id="VOFY01000018">
    <property type="protein sequence ID" value="KAA8583381.1"/>
    <property type="molecule type" value="Genomic_DNA"/>
</dbReference>
<evidence type="ECO:0000256" key="8">
    <source>
        <dbReference type="ARBA" id="ARBA00023224"/>
    </source>
</evidence>
<reference evidence="11 12" key="1">
    <citation type="submission" date="2019-08" db="EMBL/GenBank/DDBJ databases">
        <title>A chromosome-level genome assembly, high-density linkage maps, and genome scans reveal the genomic architecture of hybrid incompatibilities underlying speciation via character displacement in darters (Percidae: Etheostominae).</title>
        <authorList>
            <person name="Moran R.L."/>
            <person name="Catchen J.M."/>
            <person name="Fuller R.C."/>
        </authorList>
    </citation>
    <scope>NUCLEOTIDE SEQUENCE [LARGE SCALE GENOMIC DNA]</scope>
    <source>
        <strain evidence="11">EspeVRDwgs_2016</strain>
        <tissue evidence="11">Muscle</tissue>
    </source>
</reference>
<dbReference type="GO" id="GO:0043005">
    <property type="term" value="C:neuron projection"/>
    <property type="evidence" value="ECO:0007669"/>
    <property type="project" value="TreeGrafter"/>
</dbReference>
<evidence type="ECO:0000256" key="7">
    <source>
        <dbReference type="ARBA" id="ARBA00023170"/>
    </source>
</evidence>
<feature type="transmembrane region" description="Helical" evidence="9">
    <location>
        <begin position="96"/>
        <end position="118"/>
    </location>
</feature>
<keyword evidence="12" id="KW-1185">Reference proteome</keyword>
<dbReference type="GO" id="GO:0004994">
    <property type="term" value="F:somatostatin receptor activity"/>
    <property type="evidence" value="ECO:0007669"/>
    <property type="project" value="TreeGrafter"/>
</dbReference>
<dbReference type="InterPro" id="IPR000276">
    <property type="entry name" value="GPCR_Rhodpsn"/>
</dbReference>
<dbReference type="GO" id="GO:0071392">
    <property type="term" value="P:cellular response to estradiol stimulus"/>
    <property type="evidence" value="ECO:0007669"/>
    <property type="project" value="TreeGrafter"/>
</dbReference>
<comment type="subcellular location">
    <subcellularLocation>
        <location evidence="1">Cell membrane</location>
        <topology evidence="1">Multi-pass membrane protein</topology>
    </subcellularLocation>
</comment>
<feature type="transmembrane region" description="Helical" evidence="9">
    <location>
        <begin position="57"/>
        <end position="76"/>
    </location>
</feature>
<protein>
    <recommendedName>
        <fullName evidence="10">G-protein coupled receptors family 1 profile domain-containing protein</fullName>
    </recommendedName>
</protein>
<dbReference type="GO" id="GO:0042923">
    <property type="term" value="F:neuropeptide binding"/>
    <property type="evidence" value="ECO:0007669"/>
    <property type="project" value="TreeGrafter"/>
</dbReference>
<dbReference type="InterPro" id="IPR017452">
    <property type="entry name" value="GPCR_Rhodpsn_7TM"/>
</dbReference>
<dbReference type="PANTHER" id="PTHR24229">
    <property type="entry name" value="NEUROPEPTIDES RECEPTOR"/>
    <property type="match status" value="1"/>
</dbReference>
<dbReference type="Gene3D" id="1.20.1070.10">
    <property type="entry name" value="Rhodopsin 7-helix transmembrane proteins"/>
    <property type="match status" value="1"/>
</dbReference>
<gene>
    <name evidence="11" type="ORF">FQN60_015927</name>
</gene>
<keyword evidence="8" id="KW-0807">Transducer</keyword>
<dbReference type="SUPFAM" id="SSF81321">
    <property type="entry name" value="Family A G protein-coupled receptor-like"/>
    <property type="match status" value="1"/>
</dbReference>
<comment type="caution">
    <text evidence="11">The sequence shown here is derived from an EMBL/GenBank/DDBJ whole genome shotgun (WGS) entry which is preliminary data.</text>
</comment>
<evidence type="ECO:0000256" key="9">
    <source>
        <dbReference type="SAM" id="Phobius"/>
    </source>
</evidence>
<evidence type="ECO:0000259" key="10">
    <source>
        <dbReference type="PROSITE" id="PS50262"/>
    </source>
</evidence>
<dbReference type="GO" id="GO:0005886">
    <property type="term" value="C:plasma membrane"/>
    <property type="evidence" value="ECO:0007669"/>
    <property type="project" value="UniProtKB-SubCell"/>
</dbReference>
<evidence type="ECO:0000256" key="2">
    <source>
        <dbReference type="ARBA" id="ARBA00022475"/>
    </source>
</evidence>
<name>A0A5J5CVK3_9PERO</name>
<proteinExistence type="predicted"/>
<dbReference type="PROSITE" id="PS50262">
    <property type="entry name" value="G_PROTEIN_RECEP_F1_2"/>
    <property type="match status" value="1"/>
</dbReference>
<feature type="non-terminal residue" evidence="11">
    <location>
        <position position="277"/>
    </location>
</feature>
<keyword evidence="5" id="KW-0297">G-protein coupled receptor</keyword>
<evidence type="ECO:0000256" key="3">
    <source>
        <dbReference type="ARBA" id="ARBA00022692"/>
    </source>
</evidence>
<dbReference type="PANTHER" id="PTHR24229:SF6">
    <property type="entry name" value="SOMATOSTATIN RECEPTOR TYPE 2"/>
    <property type="match status" value="1"/>
</dbReference>
<sequence>MEAPVCLKVGSRPGKPLLGSVPKGLRVIVSCIGLVGNIVLIHAILQIKFSHVKTFELFLLAMAAANVEEIIIVNIYEVIIYQTSFTPVITWVCRTLKFLTVFGETTSILFTVLISIFRQQKLRDAEKRVNPIYLDGLRSAWMASGICVMLATLLSLPIFVLNSQDPVGNVTRNSSGCSRNLFQCSENDCPALNRIYKYLFTIVCNLLPLIIVTVNSCFIITVLLSQRKTLTPEVSGSSQFGRKSKDPRLQHCTTSVLAAMGLFQVDWTLYLIFQLTV</sequence>
<feature type="transmembrane region" description="Helical" evidence="9">
    <location>
        <begin position="25"/>
        <end position="45"/>
    </location>
</feature>
<evidence type="ECO:0000256" key="4">
    <source>
        <dbReference type="ARBA" id="ARBA00022989"/>
    </source>
</evidence>
<accession>A0A5J5CVK3</accession>
<dbReference type="CDD" id="cd00637">
    <property type="entry name" value="7tm_classA_rhodopsin-like"/>
    <property type="match status" value="1"/>
</dbReference>
<evidence type="ECO:0000256" key="1">
    <source>
        <dbReference type="ARBA" id="ARBA00004651"/>
    </source>
</evidence>
<dbReference type="PRINTS" id="PR00237">
    <property type="entry name" value="GPCRRHODOPSN"/>
</dbReference>
<evidence type="ECO:0000313" key="11">
    <source>
        <dbReference type="EMBL" id="KAA8583381.1"/>
    </source>
</evidence>
<dbReference type="AlphaFoldDB" id="A0A5J5CVK3"/>
<keyword evidence="4 9" id="KW-1133">Transmembrane helix</keyword>
<organism evidence="11 12">
    <name type="scientific">Etheostoma spectabile</name>
    <name type="common">orangethroat darter</name>
    <dbReference type="NCBI Taxonomy" id="54343"/>
    <lineage>
        <taxon>Eukaryota</taxon>
        <taxon>Metazoa</taxon>
        <taxon>Chordata</taxon>
        <taxon>Craniata</taxon>
        <taxon>Vertebrata</taxon>
        <taxon>Euteleostomi</taxon>
        <taxon>Actinopterygii</taxon>
        <taxon>Neopterygii</taxon>
        <taxon>Teleostei</taxon>
        <taxon>Neoteleostei</taxon>
        <taxon>Acanthomorphata</taxon>
        <taxon>Eupercaria</taxon>
        <taxon>Perciformes</taxon>
        <taxon>Percoidei</taxon>
        <taxon>Percidae</taxon>
        <taxon>Etheostomatinae</taxon>
        <taxon>Etheostoma</taxon>
    </lineage>
</organism>